<reference evidence="1" key="1">
    <citation type="submission" date="2019-03" db="EMBL/GenBank/DDBJ databases">
        <title>Single cell metagenomics reveals metabolic interactions within the superorganism composed of flagellate Streblomastix strix and complex community of Bacteroidetes bacteria on its surface.</title>
        <authorList>
            <person name="Treitli S.C."/>
            <person name="Kolisko M."/>
            <person name="Husnik F."/>
            <person name="Keeling P."/>
            <person name="Hampl V."/>
        </authorList>
    </citation>
    <scope>NUCLEOTIDE SEQUENCE</scope>
    <source>
        <strain evidence="1">STM</strain>
    </source>
</reference>
<evidence type="ECO:0000313" key="1">
    <source>
        <dbReference type="EMBL" id="KAA6325380.1"/>
    </source>
</evidence>
<accession>A0A5J4QWX9</accession>
<comment type="caution">
    <text evidence="1">The sequence shown here is derived from an EMBL/GenBank/DDBJ whole genome shotgun (WGS) entry which is preliminary data.</text>
</comment>
<protein>
    <submittedName>
        <fullName evidence="1">Uncharacterized protein</fullName>
    </submittedName>
</protein>
<gene>
    <name evidence="1" type="ORF">EZS27_025397</name>
</gene>
<proteinExistence type="predicted"/>
<sequence>EKVLQFVDIVGLGLVLAAIGVACCGSGGGHEPIASAYSNSMCYFLLLPYGVRFGAHLKGSVLTAFVHSYLHKT</sequence>
<organism evidence="1">
    <name type="scientific">termite gut metagenome</name>
    <dbReference type="NCBI Taxonomy" id="433724"/>
    <lineage>
        <taxon>unclassified sequences</taxon>
        <taxon>metagenomes</taxon>
        <taxon>organismal metagenomes</taxon>
    </lineage>
</organism>
<feature type="non-terminal residue" evidence="1">
    <location>
        <position position="1"/>
    </location>
</feature>
<dbReference type="AlphaFoldDB" id="A0A5J4QWX9"/>
<name>A0A5J4QWX9_9ZZZZ</name>
<dbReference type="EMBL" id="SNRY01002373">
    <property type="protein sequence ID" value="KAA6325380.1"/>
    <property type="molecule type" value="Genomic_DNA"/>
</dbReference>